<keyword evidence="6" id="KW-1185">Reference proteome</keyword>
<accession>A0A150GBI1</accession>
<dbReference type="PROSITE" id="PS50097">
    <property type="entry name" value="BTB"/>
    <property type="match status" value="1"/>
</dbReference>
<dbReference type="AlphaFoldDB" id="A0A150GBI1"/>
<dbReference type="PANTHER" id="PTHR46231">
    <property type="entry name" value="ANKYRIN REPEAT AND BTB/POZ DOMAIN-CONTAINING PROTEIN 1"/>
    <property type="match status" value="1"/>
</dbReference>
<comment type="caution">
    <text evidence="5">The sequence shown here is derived from an EMBL/GenBank/DDBJ whole genome shotgun (WGS) entry which is preliminary data.</text>
</comment>
<dbReference type="SMART" id="SM00225">
    <property type="entry name" value="BTB"/>
    <property type="match status" value="1"/>
</dbReference>
<dbReference type="PANTHER" id="PTHR46231:SF1">
    <property type="entry name" value="ANKYRIN REPEAT AND BTB_POZ DOMAIN-CONTAINING PROTEIN 1"/>
    <property type="match status" value="1"/>
</dbReference>
<comment type="pathway">
    <text evidence="1">Protein modification; protein ubiquitination.</text>
</comment>
<dbReference type="EMBL" id="LSYV01000038">
    <property type="protein sequence ID" value="KXZ47189.1"/>
    <property type="molecule type" value="Genomic_DNA"/>
</dbReference>
<dbReference type="InterPro" id="IPR011042">
    <property type="entry name" value="6-blade_b-propeller_TolB-like"/>
</dbReference>
<organism evidence="5 6">
    <name type="scientific">Gonium pectorale</name>
    <name type="common">Green alga</name>
    <dbReference type="NCBI Taxonomy" id="33097"/>
    <lineage>
        <taxon>Eukaryota</taxon>
        <taxon>Viridiplantae</taxon>
        <taxon>Chlorophyta</taxon>
        <taxon>core chlorophytes</taxon>
        <taxon>Chlorophyceae</taxon>
        <taxon>CS clade</taxon>
        <taxon>Chlamydomonadales</taxon>
        <taxon>Volvocaceae</taxon>
        <taxon>Gonium</taxon>
    </lineage>
</organism>
<gene>
    <name evidence="5" type="ORF">GPECTOR_37g195</name>
</gene>
<dbReference type="InterPro" id="IPR011333">
    <property type="entry name" value="SKP1/BTB/POZ_sf"/>
</dbReference>
<dbReference type="Proteomes" id="UP000075714">
    <property type="component" value="Unassembled WGS sequence"/>
</dbReference>
<protein>
    <recommendedName>
        <fullName evidence="4">BTB domain-containing protein</fullName>
    </recommendedName>
</protein>
<evidence type="ECO:0000256" key="1">
    <source>
        <dbReference type="ARBA" id="ARBA00004906"/>
    </source>
</evidence>
<keyword evidence="3" id="KW-0040">ANK repeat</keyword>
<dbReference type="Pfam" id="PF00651">
    <property type="entry name" value="BTB"/>
    <property type="match status" value="1"/>
</dbReference>
<keyword evidence="2" id="KW-0677">Repeat</keyword>
<dbReference type="GO" id="GO:0000151">
    <property type="term" value="C:ubiquitin ligase complex"/>
    <property type="evidence" value="ECO:0007669"/>
    <property type="project" value="TreeGrafter"/>
</dbReference>
<dbReference type="GO" id="GO:0005737">
    <property type="term" value="C:cytoplasm"/>
    <property type="evidence" value="ECO:0007669"/>
    <property type="project" value="TreeGrafter"/>
</dbReference>
<evidence type="ECO:0000313" key="6">
    <source>
        <dbReference type="Proteomes" id="UP000075714"/>
    </source>
</evidence>
<sequence length="435" mass="45537">MTAVGAGTLFVVDDGRIRRVQLPQTWLAPAGAADPAAPGPGSGAVGAEEVAVVTTLAAPVALEPRRLCYISDGGKDLPPAGALVVSSSTALYRLPLGVRGAELAPWVGQEGEGGARDGPGPEARFCNIVGLAAGGDGCVYVLDMASDRRGVDPSGAVTTIASGLDVSGGMQPSCPTGTWRLSGVLARFWACTCWTWVCHPAGHRPAPTPSRPLLPAARTLPGDLAALLERQPDGTADLEVVVGDRTFHVHRALVAARSDYFRQLLGGGFAEDDAARLSLPDTDPQAFALVLRFLYSGAVDVPAAQVRPLAELVDRLLLPELCRDAQERLLAAVGPESVVDAMLWAEARGPCFTQLLAELKAWCLEHYQEVLRLARDSMERLSAAMPSLMAELVKGYVGRPAKWPSPRCEGLRARVARAIGAGLAGRVAFADPGPG</sequence>
<dbReference type="CDD" id="cd18186">
    <property type="entry name" value="BTB_POZ_ZBTB_KLHL-like"/>
    <property type="match status" value="1"/>
</dbReference>
<evidence type="ECO:0000259" key="4">
    <source>
        <dbReference type="PROSITE" id="PS50097"/>
    </source>
</evidence>
<evidence type="ECO:0000256" key="2">
    <source>
        <dbReference type="ARBA" id="ARBA00022737"/>
    </source>
</evidence>
<evidence type="ECO:0000256" key="3">
    <source>
        <dbReference type="ARBA" id="ARBA00023043"/>
    </source>
</evidence>
<evidence type="ECO:0000313" key="5">
    <source>
        <dbReference type="EMBL" id="KXZ47189.1"/>
    </source>
</evidence>
<dbReference type="Gene3D" id="2.120.10.30">
    <property type="entry name" value="TolB, C-terminal domain"/>
    <property type="match status" value="1"/>
</dbReference>
<dbReference type="InterPro" id="IPR000210">
    <property type="entry name" value="BTB/POZ_dom"/>
</dbReference>
<dbReference type="Gene3D" id="3.30.710.10">
    <property type="entry name" value="Potassium Channel Kv1.1, Chain A"/>
    <property type="match status" value="1"/>
</dbReference>
<feature type="domain" description="BTB" evidence="4">
    <location>
        <begin position="236"/>
        <end position="303"/>
    </location>
</feature>
<proteinExistence type="predicted"/>
<name>A0A150GBI1_GONPE</name>
<dbReference type="InterPro" id="IPR044515">
    <property type="entry name" value="ABTB1"/>
</dbReference>
<dbReference type="SUPFAM" id="SSF54695">
    <property type="entry name" value="POZ domain"/>
    <property type="match status" value="1"/>
</dbReference>
<dbReference type="OrthoDB" id="611575at2759"/>
<reference evidence="6" key="1">
    <citation type="journal article" date="2016" name="Nat. Commun.">
        <title>The Gonium pectorale genome demonstrates co-option of cell cycle regulation during the evolution of multicellularity.</title>
        <authorList>
            <person name="Hanschen E.R."/>
            <person name="Marriage T.N."/>
            <person name="Ferris P.J."/>
            <person name="Hamaji T."/>
            <person name="Toyoda A."/>
            <person name="Fujiyama A."/>
            <person name="Neme R."/>
            <person name="Noguchi H."/>
            <person name="Minakuchi Y."/>
            <person name="Suzuki M."/>
            <person name="Kawai-Toyooka H."/>
            <person name="Smith D.R."/>
            <person name="Sparks H."/>
            <person name="Anderson J."/>
            <person name="Bakaric R."/>
            <person name="Luria V."/>
            <person name="Karger A."/>
            <person name="Kirschner M.W."/>
            <person name="Durand P.M."/>
            <person name="Michod R.E."/>
            <person name="Nozaki H."/>
            <person name="Olson B.J."/>
        </authorList>
    </citation>
    <scope>NUCLEOTIDE SEQUENCE [LARGE SCALE GENOMIC DNA]</scope>
    <source>
        <strain evidence="6">NIES-2863</strain>
    </source>
</reference>